<dbReference type="InterPro" id="IPR055102">
    <property type="entry name" value="PDXDC1-like_3rd"/>
</dbReference>
<accession>A0A5B7DRC8</accession>
<feature type="transmembrane region" description="Helical" evidence="5">
    <location>
        <begin position="100"/>
        <end position="121"/>
    </location>
</feature>
<protein>
    <recommendedName>
        <fullName evidence="4">Pyridoxal-dependent decarboxylase domain-containing protein 1</fullName>
    </recommendedName>
</protein>
<dbReference type="EMBL" id="VSRR010001231">
    <property type="protein sequence ID" value="MPC23619.1"/>
    <property type="molecule type" value="Genomic_DNA"/>
</dbReference>
<evidence type="ECO:0000256" key="3">
    <source>
        <dbReference type="ARBA" id="ARBA00023239"/>
    </source>
</evidence>
<keyword evidence="8" id="KW-1185">Reference proteome</keyword>
<keyword evidence="5" id="KW-0472">Membrane</keyword>
<evidence type="ECO:0000256" key="5">
    <source>
        <dbReference type="SAM" id="Phobius"/>
    </source>
</evidence>
<dbReference type="PANTHER" id="PTHR42735:SF1">
    <property type="entry name" value="PYRIDOXAL-DEPENDENT DECARBOXYLASE DOMAIN-CONTAINING PROTEIN 1-RELATED"/>
    <property type="match status" value="1"/>
</dbReference>
<evidence type="ECO:0000256" key="4">
    <source>
        <dbReference type="ARBA" id="ARBA00047190"/>
    </source>
</evidence>
<dbReference type="PANTHER" id="PTHR42735">
    <property type="match status" value="1"/>
</dbReference>
<proteinExistence type="predicted"/>
<gene>
    <name evidence="7" type="primary">PDXDC1</name>
    <name evidence="7" type="ORF">E2C01_016676</name>
</gene>
<feature type="domain" description="PDXDC1-like third" evidence="6">
    <location>
        <begin position="162"/>
        <end position="202"/>
    </location>
</feature>
<dbReference type="AlphaFoldDB" id="A0A5B7DRC8"/>
<evidence type="ECO:0000313" key="8">
    <source>
        <dbReference type="Proteomes" id="UP000324222"/>
    </source>
</evidence>
<dbReference type="InterPro" id="IPR015424">
    <property type="entry name" value="PyrdxlP-dep_Trfase"/>
</dbReference>
<dbReference type="SUPFAM" id="SSF53383">
    <property type="entry name" value="PLP-dependent transferases"/>
    <property type="match status" value="1"/>
</dbReference>
<evidence type="ECO:0000256" key="2">
    <source>
        <dbReference type="ARBA" id="ARBA00022898"/>
    </source>
</evidence>
<keyword evidence="3" id="KW-0456">Lyase</keyword>
<evidence type="ECO:0000259" key="6">
    <source>
        <dbReference type="Pfam" id="PF22937"/>
    </source>
</evidence>
<evidence type="ECO:0000256" key="1">
    <source>
        <dbReference type="ARBA" id="ARBA00001933"/>
    </source>
</evidence>
<reference evidence="7 8" key="1">
    <citation type="submission" date="2019-05" db="EMBL/GenBank/DDBJ databases">
        <title>Another draft genome of Portunus trituberculatus and its Hox gene families provides insights of decapod evolution.</title>
        <authorList>
            <person name="Jeong J.-H."/>
            <person name="Song I."/>
            <person name="Kim S."/>
            <person name="Choi T."/>
            <person name="Kim D."/>
            <person name="Ryu S."/>
            <person name="Kim W."/>
        </authorList>
    </citation>
    <scope>NUCLEOTIDE SEQUENCE [LARGE SCALE GENOMIC DNA]</scope>
    <source>
        <tissue evidence="7">Muscle</tissue>
    </source>
</reference>
<dbReference type="OrthoDB" id="2161780at2759"/>
<name>A0A5B7DRC8_PORTR</name>
<dbReference type="InterPro" id="IPR050477">
    <property type="entry name" value="GrpII_AminoAcid_Decarb"/>
</dbReference>
<dbReference type="Proteomes" id="UP000324222">
    <property type="component" value="Unassembled WGS sequence"/>
</dbReference>
<dbReference type="Pfam" id="PF22937">
    <property type="entry name" value="PDXDC1-like_cen2"/>
    <property type="match status" value="1"/>
</dbReference>
<comment type="caution">
    <text evidence="7">The sequence shown here is derived from an EMBL/GenBank/DDBJ whole genome shotgun (WGS) entry which is preliminary data.</text>
</comment>
<evidence type="ECO:0000313" key="7">
    <source>
        <dbReference type="EMBL" id="MPC23619.1"/>
    </source>
</evidence>
<keyword evidence="5" id="KW-0812">Transmembrane</keyword>
<sequence length="310" mass="33425">MTLQLGLGSSCVRVVPCNSVVGSPLAMDVAALDRMMVEDSAAQKKPLLVIANAGSAHDAWLHVEGHALAALTLPNTPNLPAKIGDSMTLPLSLWLGIPSLPYVVSFFGLIVAMLGCVLCCGMKSSKGEDILNATVEQRKTFTSLVSSATNLQLVEIPGWAGLGEGSDGLNCVRFGMVTADTDLSDLLSLVITTGKEIEKSSRFLDQMTDIVRKGIEAATEDLKRENEERLWQEGILRHVPIVGSVYNWFSPPPPPGIKGRTLDLTAGVLESTENIYRYHMQVSQHNTLYLSLFLSLSQHSTTHASLPNLT</sequence>
<organism evidence="7 8">
    <name type="scientific">Portunus trituberculatus</name>
    <name type="common">Swimming crab</name>
    <name type="synonym">Neptunus trituberculatus</name>
    <dbReference type="NCBI Taxonomy" id="210409"/>
    <lineage>
        <taxon>Eukaryota</taxon>
        <taxon>Metazoa</taxon>
        <taxon>Ecdysozoa</taxon>
        <taxon>Arthropoda</taxon>
        <taxon>Crustacea</taxon>
        <taxon>Multicrustacea</taxon>
        <taxon>Malacostraca</taxon>
        <taxon>Eumalacostraca</taxon>
        <taxon>Eucarida</taxon>
        <taxon>Decapoda</taxon>
        <taxon>Pleocyemata</taxon>
        <taxon>Brachyura</taxon>
        <taxon>Eubrachyura</taxon>
        <taxon>Portunoidea</taxon>
        <taxon>Portunidae</taxon>
        <taxon>Portuninae</taxon>
        <taxon>Portunus</taxon>
    </lineage>
</organism>
<dbReference type="InterPro" id="IPR015421">
    <property type="entry name" value="PyrdxlP-dep_Trfase_major"/>
</dbReference>
<keyword evidence="5" id="KW-1133">Transmembrane helix</keyword>
<dbReference type="Gene3D" id="3.40.640.10">
    <property type="entry name" value="Type I PLP-dependent aspartate aminotransferase-like (Major domain)"/>
    <property type="match status" value="1"/>
</dbReference>
<comment type="cofactor">
    <cofactor evidence="1">
        <name>pyridoxal 5'-phosphate</name>
        <dbReference type="ChEBI" id="CHEBI:597326"/>
    </cofactor>
</comment>
<keyword evidence="2" id="KW-0663">Pyridoxal phosphate</keyword>